<gene>
    <name evidence="2" type="ORF">SBRY_30288</name>
</gene>
<organism evidence="2 3">
    <name type="scientific">Actinacidiphila bryophytorum</name>
    <dbReference type="NCBI Taxonomy" id="1436133"/>
    <lineage>
        <taxon>Bacteria</taxon>
        <taxon>Bacillati</taxon>
        <taxon>Actinomycetota</taxon>
        <taxon>Actinomycetes</taxon>
        <taxon>Kitasatosporales</taxon>
        <taxon>Streptomycetaceae</taxon>
        <taxon>Actinacidiphila</taxon>
    </lineage>
</organism>
<proteinExistence type="predicted"/>
<evidence type="ECO:0000313" key="3">
    <source>
        <dbReference type="Proteomes" id="UP001153328"/>
    </source>
</evidence>
<feature type="compositionally biased region" description="Basic residues" evidence="1">
    <location>
        <begin position="34"/>
        <end position="47"/>
    </location>
</feature>
<evidence type="ECO:0000256" key="1">
    <source>
        <dbReference type="SAM" id="MobiDB-lite"/>
    </source>
</evidence>
<dbReference type="AlphaFoldDB" id="A0A9W4MB58"/>
<dbReference type="EMBL" id="CAJVAX010000017">
    <property type="protein sequence ID" value="CAG7639042.1"/>
    <property type="molecule type" value="Genomic_DNA"/>
</dbReference>
<feature type="region of interest" description="Disordered" evidence="1">
    <location>
        <begin position="127"/>
        <end position="321"/>
    </location>
</feature>
<feature type="compositionally biased region" description="Low complexity" evidence="1">
    <location>
        <begin position="69"/>
        <end position="108"/>
    </location>
</feature>
<keyword evidence="3" id="KW-1185">Reference proteome</keyword>
<reference evidence="2" key="1">
    <citation type="submission" date="2021-06" db="EMBL/GenBank/DDBJ databases">
        <authorList>
            <person name="Arsene-Ploetze F."/>
        </authorList>
    </citation>
    <scope>NUCLEOTIDE SEQUENCE</scope>
    <source>
        <strain evidence="2">SBRY1</strain>
    </source>
</reference>
<feature type="compositionally biased region" description="Gly residues" evidence="1">
    <location>
        <begin position="182"/>
        <end position="201"/>
    </location>
</feature>
<comment type="caution">
    <text evidence="2">The sequence shown here is derived from an EMBL/GenBank/DDBJ whole genome shotgun (WGS) entry which is preliminary data.</text>
</comment>
<evidence type="ECO:0000313" key="2">
    <source>
        <dbReference type="EMBL" id="CAG7639042.1"/>
    </source>
</evidence>
<feature type="region of interest" description="Disordered" evidence="1">
    <location>
        <begin position="1"/>
        <end position="113"/>
    </location>
</feature>
<sequence>MHAHRRADTRALRRGPRAGREPGAGGRAGDERAAHRHPAVPHRRQRRGGRDELAGGLPRLGRADDRTDAGAALGPAAAPAGRRAAVRGAAALDGAAARGPSGAAAPGAVPGGDVRGVQRLLDDDLLRPDRGALPLPAVAGRAVRPGGRGRRADRPAGREVGGPRTGPADDGCRLHGRCGRLRCGGGGSAQRAGPGCGGRAAGHGRPDHADPGAARGLPAGRRREGAAQQRLHGDLLRRRRGRVAGRVRRLPPRRLALRGRSGRRPPAAGPGHDLPPPAGRESVTPTRDLPSHLRTVARISGRRSRSRGAVKRRASAASAAP</sequence>
<feature type="compositionally biased region" description="Basic and acidic residues" evidence="1">
    <location>
        <begin position="1"/>
        <end position="11"/>
    </location>
</feature>
<feature type="compositionally biased region" description="Basic and acidic residues" evidence="1">
    <location>
        <begin position="221"/>
        <end position="236"/>
    </location>
</feature>
<name>A0A9W4MB58_9ACTN</name>
<accession>A0A9W4MB58</accession>
<feature type="compositionally biased region" description="Basic residues" evidence="1">
    <location>
        <begin position="300"/>
        <end position="314"/>
    </location>
</feature>
<feature type="compositionally biased region" description="Basic residues" evidence="1">
    <location>
        <begin position="237"/>
        <end position="263"/>
    </location>
</feature>
<dbReference type="Proteomes" id="UP001153328">
    <property type="component" value="Unassembled WGS sequence"/>
</dbReference>
<protein>
    <submittedName>
        <fullName evidence="2">Uncharacterized protein</fullName>
    </submittedName>
</protein>
<feature type="compositionally biased region" description="Low complexity" evidence="1">
    <location>
        <begin position="131"/>
        <end position="145"/>
    </location>
</feature>